<name>A0AAU9EME4_9BACT</name>
<dbReference type="GO" id="GO:0009086">
    <property type="term" value="P:methionine biosynthetic process"/>
    <property type="evidence" value="ECO:0007669"/>
    <property type="project" value="UniProtKB-KW"/>
</dbReference>
<comment type="similarity">
    <text evidence="12">Belongs to the tetrahydrofolate dehydrogenase/cyclohydrolase family.</text>
</comment>
<dbReference type="Gene3D" id="3.40.50.10860">
    <property type="entry name" value="Leucine Dehydrogenase, chain A, domain 1"/>
    <property type="match status" value="1"/>
</dbReference>
<reference evidence="16" key="1">
    <citation type="journal article" date="2023" name="Arch. Microbiol.">
        <title>Desulfoferula mesophilus gen. nov. sp. nov., a mesophilic sulfate-reducing bacterium isolated from a brackish lake sediment.</title>
        <authorList>
            <person name="Watanabe T."/>
            <person name="Yabe T."/>
            <person name="Tsuji J.M."/>
            <person name="Fukui M."/>
        </authorList>
    </citation>
    <scope>NUCLEOTIDE SEQUENCE [LARGE SCALE GENOMIC DNA]</scope>
    <source>
        <strain evidence="16">12FAK</strain>
    </source>
</reference>
<evidence type="ECO:0000313" key="16">
    <source>
        <dbReference type="Proteomes" id="UP001366166"/>
    </source>
</evidence>
<dbReference type="PANTHER" id="PTHR48099:SF5">
    <property type="entry name" value="C-1-TETRAHYDROFOLATE SYNTHASE, CYTOPLASMIC"/>
    <property type="match status" value="1"/>
</dbReference>
<dbReference type="Proteomes" id="UP001366166">
    <property type="component" value="Chromosome"/>
</dbReference>
<dbReference type="Gene3D" id="3.40.50.720">
    <property type="entry name" value="NAD(P)-binding Rossmann-like Domain"/>
    <property type="match status" value="1"/>
</dbReference>
<evidence type="ECO:0000256" key="7">
    <source>
        <dbReference type="ARBA" id="ARBA00022857"/>
    </source>
</evidence>
<keyword evidence="16" id="KW-1185">Reference proteome</keyword>
<dbReference type="HAMAP" id="MF_01576">
    <property type="entry name" value="THF_DHG_CYH"/>
    <property type="match status" value="1"/>
</dbReference>
<feature type="domain" description="Tetrahydrofolate dehydrogenase/cyclohydrolase NAD(P)-binding" evidence="14">
    <location>
        <begin position="141"/>
        <end position="286"/>
    </location>
</feature>
<evidence type="ECO:0000256" key="6">
    <source>
        <dbReference type="ARBA" id="ARBA00022801"/>
    </source>
</evidence>
<dbReference type="InterPro" id="IPR020631">
    <property type="entry name" value="THF_DH/CycHdrlase_NAD-bd_dom"/>
</dbReference>
<dbReference type="InterPro" id="IPR020630">
    <property type="entry name" value="THF_DH/CycHdrlase_cat_dom"/>
</dbReference>
<dbReference type="CDD" id="cd01080">
    <property type="entry name" value="NAD_bind_m-THF_DH_Cyclohyd"/>
    <property type="match status" value="1"/>
</dbReference>
<dbReference type="GO" id="GO:0004477">
    <property type="term" value="F:methenyltetrahydrofolate cyclohydrolase activity"/>
    <property type="evidence" value="ECO:0007669"/>
    <property type="project" value="UniProtKB-UniRule"/>
</dbReference>
<dbReference type="InterPro" id="IPR000672">
    <property type="entry name" value="THF_DH/CycHdrlase"/>
</dbReference>
<keyword evidence="11 12" id="KW-0511">Multifunctional enzyme</keyword>
<accession>A0AAU9EME4</accession>
<dbReference type="KEGG" id="dmp:FAK_27900"/>
<evidence type="ECO:0000259" key="13">
    <source>
        <dbReference type="Pfam" id="PF00763"/>
    </source>
</evidence>
<keyword evidence="10 12" id="KW-0486">Methionine biosynthesis</keyword>
<dbReference type="EC" id="3.5.4.9" evidence="12"/>
<keyword evidence="3 12" id="KW-0554">One-carbon metabolism</keyword>
<sequence>MAAELIKGLPIAKAIREEIIEEVNGLKAKGVQPKLAVLLVGDDPGSVWYAKSKVGVGEKLGIVVDLHTMAPDTSEETILEQIQGWNMDSSVHGILVELPLPKGISKEKVMESIDPKKDVDGVHPVNRGYLLGGQEHLALVPATPLSCIALAERAGIDFKGKRVTLVGRGDTVGRPLASLLIKRDATITVCHTKTKDLPAECQRGEIVVAAAGFAGLVKKDMISPGTVVIDAGVNEIKDEATGESKYVGDCEPDVADVAAALSPVPGGVGSLTTTIIMGNVLKALKLQGADK</sequence>
<dbReference type="GO" id="GO:0005829">
    <property type="term" value="C:cytosol"/>
    <property type="evidence" value="ECO:0007669"/>
    <property type="project" value="TreeGrafter"/>
</dbReference>
<feature type="binding site" evidence="12">
    <location>
        <position position="233"/>
    </location>
    <ligand>
        <name>NADP(+)</name>
        <dbReference type="ChEBI" id="CHEBI:58349"/>
    </ligand>
</feature>
<dbReference type="FunFam" id="3.40.50.10860:FF:000005">
    <property type="entry name" value="C-1-tetrahydrofolate synthase, cytoplasmic, putative"/>
    <property type="match status" value="1"/>
</dbReference>
<comment type="function">
    <text evidence="12">Catalyzes the oxidation of 5,10-methylenetetrahydrofolate to 5,10-methenyltetrahydrofolate and then the hydrolysis of 5,10-methenyltetrahydrofolate to 10-formyltetrahydrofolate.</text>
</comment>
<keyword evidence="8 12" id="KW-0560">Oxidoreductase</keyword>
<evidence type="ECO:0000256" key="9">
    <source>
        <dbReference type="ARBA" id="ARBA00023102"/>
    </source>
</evidence>
<evidence type="ECO:0000256" key="3">
    <source>
        <dbReference type="ARBA" id="ARBA00022563"/>
    </source>
</evidence>
<dbReference type="PRINTS" id="PR00085">
    <property type="entry name" value="THFDHDRGNASE"/>
</dbReference>
<dbReference type="PANTHER" id="PTHR48099">
    <property type="entry name" value="C-1-TETRAHYDROFOLATE SYNTHASE, CYTOPLASMIC-RELATED"/>
    <property type="match status" value="1"/>
</dbReference>
<proteinExistence type="inferred from homology"/>
<evidence type="ECO:0000259" key="14">
    <source>
        <dbReference type="Pfam" id="PF02882"/>
    </source>
</evidence>
<evidence type="ECO:0000256" key="5">
    <source>
        <dbReference type="ARBA" id="ARBA00022755"/>
    </source>
</evidence>
<dbReference type="EC" id="1.5.1.5" evidence="12"/>
<dbReference type="InterPro" id="IPR046346">
    <property type="entry name" value="Aminoacid_DH-like_N_sf"/>
</dbReference>
<evidence type="ECO:0000256" key="4">
    <source>
        <dbReference type="ARBA" id="ARBA00022605"/>
    </source>
</evidence>
<gene>
    <name evidence="12" type="primary">folD</name>
    <name evidence="15" type="ORF">FAK_27900</name>
</gene>
<protein>
    <recommendedName>
        <fullName evidence="12">Bifunctional protein FolD</fullName>
    </recommendedName>
    <domain>
        <recommendedName>
            <fullName evidence="12">Methylenetetrahydrofolate dehydrogenase</fullName>
            <ecNumber evidence="12">1.5.1.5</ecNumber>
        </recommendedName>
    </domain>
    <domain>
        <recommendedName>
            <fullName evidence="12">Methenyltetrahydrofolate cyclohydrolase</fullName>
            <ecNumber evidence="12">3.5.4.9</ecNumber>
        </recommendedName>
    </domain>
</protein>
<keyword evidence="9 12" id="KW-0368">Histidine biosynthesis</keyword>
<keyword evidence="4 12" id="KW-0028">Amino-acid biosynthesis</keyword>
<organism evidence="15 16">
    <name type="scientific">Desulfoferula mesophila</name>
    <dbReference type="NCBI Taxonomy" id="3058419"/>
    <lineage>
        <taxon>Bacteria</taxon>
        <taxon>Pseudomonadati</taxon>
        <taxon>Thermodesulfobacteriota</taxon>
        <taxon>Desulfarculia</taxon>
        <taxon>Desulfarculales</taxon>
        <taxon>Desulfarculaceae</taxon>
        <taxon>Desulfoferula</taxon>
    </lineage>
</organism>
<feature type="binding site" evidence="12">
    <location>
        <begin position="167"/>
        <end position="169"/>
    </location>
    <ligand>
        <name>NADP(+)</name>
        <dbReference type="ChEBI" id="CHEBI:58349"/>
    </ligand>
</feature>
<dbReference type="GO" id="GO:0000105">
    <property type="term" value="P:L-histidine biosynthetic process"/>
    <property type="evidence" value="ECO:0007669"/>
    <property type="project" value="UniProtKB-KW"/>
</dbReference>
<dbReference type="SUPFAM" id="SSF53223">
    <property type="entry name" value="Aminoacid dehydrogenase-like, N-terminal domain"/>
    <property type="match status" value="1"/>
</dbReference>
<dbReference type="AlphaFoldDB" id="A0AAU9EME4"/>
<evidence type="ECO:0000256" key="2">
    <source>
        <dbReference type="ARBA" id="ARBA00011738"/>
    </source>
</evidence>
<dbReference type="SUPFAM" id="SSF51735">
    <property type="entry name" value="NAD(P)-binding Rossmann-fold domains"/>
    <property type="match status" value="1"/>
</dbReference>
<dbReference type="EMBL" id="AP028679">
    <property type="protein sequence ID" value="BEQ15724.1"/>
    <property type="molecule type" value="Genomic_DNA"/>
</dbReference>
<comment type="caution">
    <text evidence="12">Lacks conserved residue(s) required for the propagation of feature annotation.</text>
</comment>
<feature type="domain" description="Tetrahydrofolate dehydrogenase/cyclohydrolase catalytic" evidence="13">
    <location>
        <begin position="6"/>
        <end position="120"/>
    </location>
</feature>
<evidence type="ECO:0000256" key="11">
    <source>
        <dbReference type="ARBA" id="ARBA00023268"/>
    </source>
</evidence>
<dbReference type="RefSeq" id="WP_338600548.1">
    <property type="nucleotide sequence ID" value="NZ_AP028679.1"/>
</dbReference>
<dbReference type="Pfam" id="PF02882">
    <property type="entry name" value="THF_DHG_CYH_C"/>
    <property type="match status" value="1"/>
</dbReference>
<evidence type="ECO:0000256" key="10">
    <source>
        <dbReference type="ARBA" id="ARBA00023167"/>
    </source>
</evidence>
<dbReference type="Pfam" id="PF00763">
    <property type="entry name" value="THF_DHG_CYH"/>
    <property type="match status" value="1"/>
</dbReference>
<comment type="catalytic activity">
    <reaction evidence="12">
        <text>(6R)-5,10-methenyltetrahydrofolate + H2O = (6R)-10-formyltetrahydrofolate + H(+)</text>
        <dbReference type="Rhea" id="RHEA:23700"/>
        <dbReference type="ChEBI" id="CHEBI:15377"/>
        <dbReference type="ChEBI" id="CHEBI:15378"/>
        <dbReference type="ChEBI" id="CHEBI:57455"/>
        <dbReference type="ChEBI" id="CHEBI:195366"/>
        <dbReference type="EC" id="3.5.4.9"/>
    </reaction>
</comment>
<dbReference type="GO" id="GO:0035999">
    <property type="term" value="P:tetrahydrofolate interconversion"/>
    <property type="evidence" value="ECO:0007669"/>
    <property type="project" value="UniProtKB-UniRule"/>
</dbReference>
<keyword evidence="6 12" id="KW-0378">Hydrolase</keyword>
<evidence type="ECO:0000256" key="1">
    <source>
        <dbReference type="ARBA" id="ARBA00004777"/>
    </source>
</evidence>
<comment type="pathway">
    <text evidence="1 12">One-carbon metabolism; tetrahydrofolate interconversion.</text>
</comment>
<keyword evidence="5 12" id="KW-0658">Purine biosynthesis</keyword>
<evidence type="ECO:0000256" key="12">
    <source>
        <dbReference type="HAMAP-Rule" id="MF_01576"/>
    </source>
</evidence>
<keyword evidence="7 12" id="KW-0521">NADP</keyword>
<dbReference type="GO" id="GO:0006164">
    <property type="term" value="P:purine nucleotide biosynthetic process"/>
    <property type="evidence" value="ECO:0007669"/>
    <property type="project" value="UniProtKB-KW"/>
</dbReference>
<comment type="catalytic activity">
    <reaction evidence="12">
        <text>(6R)-5,10-methylene-5,6,7,8-tetrahydrofolate + NADP(+) = (6R)-5,10-methenyltetrahydrofolate + NADPH</text>
        <dbReference type="Rhea" id="RHEA:22812"/>
        <dbReference type="ChEBI" id="CHEBI:15636"/>
        <dbReference type="ChEBI" id="CHEBI:57455"/>
        <dbReference type="ChEBI" id="CHEBI:57783"/>
        <dbReference type="ChEBI" id="CHEBI:58349"/>
        <dbReference type="EC" id="1.5.1.5"/>
    </reaction>
</comment>
<dbReference type="GO" id="GO:0004488">
    <property type="term" value="F:methylenetetrahydrofolate dehydrogenase (NADP+) activity"/>
    <property type="evidence" value="ECO:0007669"/>
    <property type="project" value="UniProtKB-UniRule"/>
</dbReference>
<evidence type="ECO:0000256" key="8">
    <source>
        <dbReference type="ARBA" id="ARBA00023002"/>
    </source>
</evidence>
<dbReference type="InterPro" id="IPR036291">
    <property type="entry name" value="NAD(P)-bd_dom_sf"/>
</dbReference>
<comment type="subunit">
    <text evidence="2 12">Homodimer.</text>
</comment>
<evidence type="ECO:0000313" key="15">
    <source>
        <dbReference type="EMBL" id="BEQ15724.1"/>
    </source>
</evidence>